<comment type="caution">
    <text evidence="1">The sequence shown here is derived from an EMBL/GenBank/DDBJ whole genome shotgun (WGS) entry which is preliminary data.</text>
</comment>
<reference evidence="1" key="1">
    <citation type="submission" date="2021-03" db="EMBL/GenBank/DDBJ databases">
        <authorList>
            <consortium name="DOE Joint Genome Institute"/>
            <person name="Ahrendt S."/>
            <person name="Looney B.P."/>
            <person name="Miyauchi S."/>
            <person name="Morin E."/>
            <person name="Drula E."/>
            <person name="Courty P.E."/>
            <person name="Chicoki N."/>
            <person name="Fauchery L."/>
            <person name="Kohler A."/>
            <person name="Kuo A."/>
            <person name="Labutti K."/>
            <person name="Pangilinan J."/>
            <person name="Lipzen A."/>
            <person name="Riley R."/>
            <person name="Andreopoulos W."/>
            <person name="He G."/>
            <person name="Johnson J."/>
            <person name="Barry K.W."/>
            <person name="Grigoriev I.V."/>
            <person name="Nagy L."/>
            <person name="Hibbett D."/>
            <person name="Henrissat B."/>
            <person name="Matheny P.B."/>
            <person name="Labbe J."/>
            <person name="Martin F."/>
        </authorList>
    </citation>
    <scope>NUCLEOTIDE SEQUENCE</scope>
    <source>
        <strain evidence="1">HHB10654</strain>
    </source>
</reference>
<accession>A0ACB8TAI5</accession>
<dbReference type="Proteomes" id="UP000814140">
    <property type="component" value="Unassembled WGS sequence"/>
</dbReference>
<feature type="non-terminal residue" evidence="1">
    <location>
        <position position="1"/>
    </location>
</feature>
<sequence>LQFLSKLAHDSQRLDNMKPQSVTHEVQAGWNHKKQQVQATSQRFQTRIRGKDQCVRVEVKNSEGTFIVSGQTTKAAGKSSAVDTGSDLGGKDIQTIITMGRGDPTLAETKRALLVLHMLQGVRPILDNPWMQSIWHTSESVDWPEAYTPSPAALAVIPIQLHPDYPINSSQNAAIEHMLSASPNSRISLVHGPPGTGKTTVIATCVVSAISAGQKGIWLMAQSNVAVKNIAEKLAKLGFYKWRLVVSQEFVFDWHEHLYHQLLPNIIRSNELPKNAQALHKALDGAQVILCTLSMLSNPRLRDLGITRAVPVTKVIIDEASQIEVGDYVSLFSQFQTVRKVCFIGDDKQLPPFGQEDLGNLESIFEMEHLRNSALFLDTQYRMPPQIGDFISKEVYDNLLHSNPLHPITSSTAACRFVDVSKGIEQHHGTSWKVYTNIHRSSHCLY</sequence>
<proteinExistence type="predicted"/>
<gene>
    <name evidence="1" type="ORF">BV25DRAFT_1799080</name>
</gene>
<keyword evidence="2" id="KW-1185">Reference proteome</keyword>
<keyword evidence="1" id="KW-0378">Hydrolase</keyword>
<evidence type="ECO:0000313" key="1">
    <source>
        <dbReference type="EMBL" id="KAI0065320.1"/>
    </source>
</evidence>
<organism evidence="1 2">
    <name type="scientific">Artomyces pyxidatus</name>
    <dbReference type="NCBI Taxonomy" id="48021"/>
    <lineage>
        <taxon>Eukaryota</taxon>
        <taxon>Fungi</taxon>
        <taxon>Dikarya</taxon>
        <taxon>Basidiomycota</taxon>
        <taxon>Agaricomycotina</taxon>
        <taxon>Agaricomycetes</taxon>
        <taxon>Russulales</taxon>
        <taxon>Auriscalpiaceae</taxon>
        <taxon>Artomyces</taxon>
    </lineage>
</organism>
<name>A0ACB8TAI5_9AGAM</name>
<reference evidence="1" key="2">
    <citation type="journal article" date="2022" name="New Phytol.">
        <title>Evolutionary transition to the ectomycorrhizal habit in the genomes of a hyperdiverse lineage of mushroom-forming fungi.</title>
        <authorList>
            <person name="Looney B."/>
            <person name="Miyauchi S."/>
            <person name="Morin E."/>
            <person name="Drula E."/>
            <person name="Courty P.E."/>
            <person name="Kohler A."/>
            <person name="Kuo A."/>
            <person name="LaButti K."/>
            <person name="Pangilinan J."/>
            <person name="Lipzen A."/>
            <person name="Riley R."/>
            <person name="Andreopoulos W."/>
            <person name="He G."/>
            <person name="Johnson J."/>
            <person name="Nolan M."/>
            <person name="Tritt A."/>
            <person name="Barry K.W."/>
            <person name="Grigoriev I.V."/>
            <person name="Nagy L.G."/>
            <person name="Hibbett D."/>
            <person name="Henrissat B."/>
            <person name="Matheny P.B."/>
            <person name="Labbe J."/>
            <person name="Martin F.M."/>
        </authorList>
    </citation>
    <scope>NUCLEOTIDE SEQUENCE</scope>
    <source>
        <strain evidence="1">HHB10654</strain>
    </source>
</reference>
<evidence type="ECO:0000313" key="2">
    <source>
        <dbReference type="Proteomes" id="UP000814140"/>
    </source>
</evidence>
<protein>
    <submittedName>
        <fullName evidence="1">P-loop containing nucleoside triphosphate hydrolase protein</fullName>
    </submittedName>
</protein>
<dbReference type="EMBL" id="MU277196">
    <property type="protein sequence ID" value="KAI0065320.1"/>
    <property type="molecule type" value="Genomic_DNA"/>
</dbReference>